<dbReference type="OMA" id="KTQWHRI"/>
<gene>
    <name evidence="4" type="primary">CSON002102</name>
</gene>
<dbReference type="EMBL" id="UFQS01001349">
    <property type="protein sequence ID" value="SSX10464.1"/>
    <property type="molecule type" value="Genomic_DNA"/>
</dbReference>
<dbReference type="PANTHER" id="PTHR10302">
    <property type="entry name" value="SINGLE-STRANDED DNA-BINDING PROTEIN"/>
    <property type="match status" value="1"/>
</dbReference>
<evidence type="ECO:0000256" key="2">
    <source>
        <dbReference type="PROSITE-ProRule" id="PRU00252"/>
    </source>
</evidence>
<accession>A0A336MJP1</accession>
<protein>
    <submittedName>
        <fullName evidence="4">CSON002102 protein</fullName>
    </submittedName>
</protein>
<dbReference type="FunFam" id="2.40.50.140:FF:000269">
    <property type="entry name" value="Single-stranded DNA-binding protein"/>
    <property type="match status" value="1"/>
</dbReference>
<dbReference type="VEuPathDB" id="VectorBase:CSON002102"/>
<evidence type="ECO:0000313" key="4">
    <source>
        <dbReference type="EMBL" id="SSX30150.1"/>
    </source>
</evidence>
<dbReference type="Gene3D" id="2.40.50.140">
    <property type="entry name" value="Nucleic acid-binding proteins"/>
    <property type="match status" value="1"/>
</dbReference>
<keyword evidence="1 2" id="KW-0238">DNA-binding</keyword>
<dbReference type="GO" id="GO:0042645">
    <property type="term" value="C:mitochondrial nucleoid"/>
    <property type="evidence" value="ECO:0007669"/>
    <property type="project" value="TreeGrafter"/>
</dbReference>
<sequence length="142" mass="15890">MLSSKVAKLCSLLGTKQSLVRAFASEAPARFEKTMNSVTLLGRVGAEPQKRGTNEHPVVTFSLATHDNYKYESGDWAQRTDWHRIVVFKPALRDTILQYLRKGQRTLVTGRISYGEITDAEGQKKIATSIIADDVVFFNNQS</sequence>
<reference evidence="3" key="1">
    <citation type="submission" date="2018-04" db="EMBL/GenBank/DDBJ databases">
        <authorList>
            <person name="Go L.Y."/>
            <person name="Mitchell J.A."/>
        </authorList>
    </citation>
    <scope>NUCLEOTIDE SEQUENCE</scope>
    <source>
        <tissue evidence="3">Whole organism</tissue>
    </source>
</reference>
<dbReference type="InterPro" id="IPR011344">
    <property type="entry name" value="ssDNA-bd"/>
</dbReference>
<dbReference type="InterPro" id="IPR000424">
    <property type="entry name" value="Primosome_PriB/ssb"/>
</dbReference>
<evidence type="ECO:0000256" key="1">
    <source>
        <dbReference type="ARBA" id="ARBA00023125"/>
    </source>
</evidence>
<dbReference type="PROSITE" id="PS50935">
    <property type="entry name" value="SSB"/>
    <property type="match status" value="1"/>
</dbReference>
<dbReference type="HAMAP" id="MF_00984">
    <property type="entry name" value="SSB"/>
    <property type="match status" value="1"/>
</dbReference>
<dbReference type="Pfam" id="PF00436">
    <property type="entry name" value="SSB"/>
    <property type="match status" value="1"/>
</dbReference>
<dbReference type="SUPFAM" id="SSF50249">
    <property type="entry name" value="Nucleic acid-binding proteins"/>
    <property type="match status" value="1"/>
</dbReference>
<dbReference type="EMBL" id="UFQT01001349">
    <property type="protein sequence ID" value="SSX30150.1"/>
    <property type="molecule type" value="Genomic_DNA"/>
</dbReference>
<dbReference type="PANTHER" id="PTHR10302:SF0">
    <property type="entry name" value="SINGLE-STRANDED DNA-BINDING PROTEIN, MITOCHONDRIAL"/>
    <property type="match status" value="1"/>
</dbReference>
<reference evidence="4" key="2">
    <citation type="submission" date="2018-07" db="EMBL/GenBank/DDBJ databases">
        <authorList>
            <person name="Quirk P.G."/>
            <person name="Krulwich T.A."/>
        </authorList>
    </citation>
    <scope>NUCLEOTIDE SEQUENCE</scope>
</reference>
<dbReference type="InterPro" id="IPR012340">
    <property type="entry name" value="NA-bd_OB-fold"/>
</dbReference>
<evidence type="ECO:0000313" key="3">
    <source>
        <dbReference type="EMBL" id="SSX10464.1"/>
    </source>
</evidence>
<dbReference type="GO" id="GO:0003697">
    <property type="term" value="F:single-stranded DNA binding"/>
    <property type="evidence" value="ECO:0007669"/>
    <property type="project" value="InterPro"/>
</dbReference>
<proteinExistence type="inferred from homology"/>
<dbReference type="NCBIfam" id="TIGR00621">
    <property type="entry name" value="ssb"/>
    <property type="match status" value="1"/>
</dbReference>
<dbReference type="GO" id="GO:0006264">
    <property type="term" value="P:mitochondrial DNA replication"/>
    <property type="evidence" value="ECO:0007669"/>
    <property type="project" value="TreeGrafter"/>
</dbReference>
<organism evidence="4">
    <name type="scientific">Culicoides sonorensis</name>
    <name type="common">Biting midge</name>
    <dbReference type="NCBI Taxonomy" id="179676"/>
    <lineage>
        <taxon>Eukaryota</taxon>
        <taxon>Metazoa</taxon>
        <taxon>Ecdysozoa</taxon>
        <taxon>Arthropoda</taxon>
        <taxon>Hexapoda</taxon>
        <taxon>Insecta</taxon>
        <taxon>Pterygota</taxon>
        <taxon>Neoptera</taxon>
        <taxon>Endopterygota</taxon>
        <taxon>Diptera</taxon>
        <taxon>Nematocera</taxon>
        <taxon>Chironomoidea</taxon>
        <taxon>Ceratopogonidae</taxon>
        <taxon>Ceratopogoninae</taxon>
        <taxon>Culicoides</taxon>
        <taxon>Monoculicoides</taxon>
    </lineage>
</organism>
<dbReference type="AlphaFoldDB" id="A0A336MJP1"/>
<dbReference type="CDD" id="cd04496">
    <property type="entry name" value="SSB_OBF"/>
    <property type="match status" value="1"/>
</dbReference>
<name>A0A336MJP1_CULSO</name>